<keyword evidence="7" id="KW-0808">Transferase</keyword>
<dbReference type="FunFam" id="2.60.120.200:FF:000051">
    <property type="entry name" value="L-type lectin-domain containing receptor kinase V.9"/>
    <property type="match status" value="1"/>
</dbReference>
<evidence type="ECO:0000256" key="6">
    <source>
        <dbReference type="ARBA" id="ARBA00022527"/>
    </source>
</evidence>
<keyword evidence="10" id="KW-0430">Lectin</keyword>
<dbReference type="InterPro" id="IPR001220">
    <property type="entry name" value="Legume_lectin_dom"/>
</dbReference>
<keyword evidence="25" id="KW-1185">Reference proteome</keyword>
<feature type="transmembrane region" description="Helical" evidence="21">
    <location>
        <begin position="299"/>
        <end position="324"/>
    </location>
</feature>
<dbReference type="InterPro" id="IPR000719">
    <property type="entry name" value="Prot_kinase_dom"/>
</dbReference>
<keyword evidence="16" id="KW-0675">Receptor</keyword>
<accession>A0A6G1D0H7</accession>
<evidence type="ECO:0000259" key="23">
    <source>
        <dbReference type="PROSITE" id="PS50011"/>
    </source>
</evidence>
<feature type="transmembrane region" description="Helical" evidence="21">
    <location>
        <begin position="632"/>
        <end position="651"/>
    </location>
</feature>
<evidence type="ECO:0000256" key="2">
    <source>
        <dbReference type="ARBA" id="ARBA00008536"/>
    </source>
</evidence>
<evidence type="ECO:0000313" key="24">
    <source>
        <dbReference type="EMBL" id="KAF0905891.1"/>
    </source>
</evidence>
<keyword evidence="17" id="KW-0325">Glycoprotein</keyword>
<dbReference type="Pfam" id="PF00139">
    <property type="entry name" value="Lectin_legB"/>
    <property type="match status" value="1"/>
</dbReference>
<comment type="catalytic activity">
    <reaction evidence="18">
        <text>L-threonyl-[protein] + ATP = O-phospho-L-threonyl-[protein] + ADP + H(+)</text>
        <dbReference type="Rhea" id="RHEA:46608"/>
        <dbReference type="Rhea" id="RHEA-COMP:11060"/>
        <dbReference type="Rhea" id="RHEA-COMP:11605"/>
        <dbReference type="ChEBI" id="CHEBI:15378"/>
        <dbReference type="ChEBI" id="CHEBI:30013"/>
        <dbReference type="ChEBI" id="CHEBI:30616"/>
        <dbReference type="ChEBI" id="CHEBI:61977"/>
        <dbReference type="ChEBI" id="CHEBI:456216"/>
        <dbReference type="EC" id="2.7.11.1"/>
    </reaction>
    <physiologicalReaction direction="left-to-right" evidence="18">
        <dbReference type="Rhea" id="RHEA:46609"/>
    </physiologicalReaction>
</comment>
<keyword evidence="9 22" id="KW-0732">Signal</keyword>
<feature type="domain" description="Protein kinase" evidence="23">
    <location>
        <begin position="359"/>
        <end position="633"/>
    </location>
</feature>
<dbReference type="PROSITE" id="PS00108">
    <property type="entry name" value="PROTEIN_KINASE_ST"/>
    <property type="match status" value="1"/>
</dbReference>
<dbReference type="CDD" id="cd06899">
    <property type="entry name" value="lectin_legume_LecRK_Arcelin_ConA"/>
    <property type="match status" value="1"/>
</dbReference>
<keyword evidence="13 20" id="KW-0067">ATP-binding</keyword>
<dbReference type="SUPFAM" id="SSF49899">
    <property type="entry name" value="Concanavalin A-like lectins/glucanases"/>
    <property type="match status" value="1"/>
</dbReference>
<keyword evidence="8 21" id="KW-0812">Transmembrane</keyword>
<dbReference type="AlphaFoldDB" id="A0A6G1D0H7"/>
<dbReference type="GO" id="GO:0005886">
    <property type="term" value="C:plasma membrane"/>
    <property type="evidence" value="ECO:0007669"/>
    <property type="project" value="UniProtKB-SubCell"/>
</dbReference>
<evidence type="ECO:0000256" key="15">
    <source>
        <dbReference type="ARBA" id="ARBA00023136"/>
    </source>
</evidence>
<comment type="catalytic activity">
    <reaction evidence="19">
        <text>L-seryl-[protein] + ATP = O-phospho-L-seryl-[protein] + ADP + H(+)</text>
        <dbReference type="Rhea" id="RHEA:17989"/>
        <dbReference type="Rhea" id="RHEA-COMP:9863"/>
        <dbReference type="Rhea" id="RHEA-COMP:11604"/>
        <dbReference type="ChEBI" id="CHEBI:15378"/>
        <dbReference type="ChEBI" id="CHEBI:29999"/>
        <dbReference type="ChEBI" id="CHEBI:30616"/>
        <dbReference type="ChEBI" id="CHEBI:83421"/>
        <dbReference type="ChEBI" id="CHEBI:456216"/>
        <dbReference type="EC" id="2.7.11.1"/>
    </reaction>
    <physiologicalReaction direction="left-to-right" evidence="19">
        <dbReference type="Rhea" id="RHEA:17990"/>
    </physiologicalReaction>
</comment>
<feature type="binding site" evidence="20">
    <location>
        <position position="388"/>
    </location>
    <ligand>
        <name>ATP</name>
        <dbReference type="ChEBI" id="CHEBI:30616"/>
    </ligand>
</feature>
<keyword evidence="12" id="KW-0418">Kinase</keyword>
<dbReference type="GO" id="GO:0004674">
    <property type="term" value="F:protein serine/threonine kinase activity"/>
    <property type="evidence" value="ECO:0007669"/>
    <property type="project" value="UniProtKB-KW"/>
</dbReference>
<dbReference type="EC" id="2.7.11.1" evidence="4"/>
<keyword evidence="15 21" id="KW-0472">Membrane</keyword>
<evidence type="ECO:0000256" key="22">
    <source>
        <dbReference type="SAM" id="SignalP"/>
    </source>
</evidence>
<evidence type="ECO:0000256" key="20">
    <source>
        <dbReference type="PROSITE-ProRule" id="PRU10141"/>
    </source>
</evidence>
<comment type="subcellular location">
    <subcellularLocation>
        <location evidence="1">Cell membrane</location>
        <topology evidence="1">Single-pass type I membrane protein</topology>
    </subcellularLocation>
</comment>
<evidence type="ECO:0000256" key="14">
    <source>
        <dbReference type="ARBA" id="ARBA00022989"/>
    </source>
</evidence>
<evidence type="ECO:0000256" key="7">
    <source>
        <dbReference type="ARBA" id="ARBA00022679"/>
    </source>
</evidence>
<dbReference type="Gene3D" id="1.10.510.10">
    <property type="entry name" value="Transferase(Phosphotransferase) domain 1"/>
    <property type="match status" value="1"/>
</dbReference>
<dbReference type="Proteomes" id="UP000479710">
    <property type="component" value="Unassembled WGS sequence"/>
</dbReference>
<evidence type="ECO:0000256" key="16">
    <source>
        <dbReference type="ARBA" id="ARBA00023170"/>
    </source>
</evidence>
<evidence type="ECO:0000313" key="25">
    <source>
        <dbReference type="Proteomes" id="UP000479710"/>
    </source>
</evidence>
<dbReference type="GO" id="GO:0005524">
    <property type="term" value="F:ATP binding"/>
    <property type="evidence" value="ECO:0007669"/>
    <property type="project" value="UniProtKB-UniRule"/>
</dbReference>
<evidence type="ECO:0000256" key="1">
    <source>
        <dbReference type="ARBA" id="ARBA00004251"/>
    </source>
</evidence>
<evidence type="ECO:0000256" key="5">
    <source>
        <dbReference type="ARBA" id="ARBA00022475"/>
    </source>
</evidence>
<proteinExistence type="inferred from homology"/>
<dbReference type="PANTHER" id="PTHR27007">
    <property type="match status" value="1"/>
</dbReference>
<dbReference type="SUPFAM" id="SSF56112">
    <property type="entry name" value="Protein kinase-like (PK-like)"/>
    <property type="match status" value="1"/>
</dbReference>
<dbReference type="FunFam" id="1.10.510.10:FF:000517">
    <property type="entry name" value="Putative receptor kinase Lecrk"/>
    <property type="match status" value="1"/>
</dbReference>
<organism evidence="24 25">
    <name type="scientific">Oryza meyeriana var. granulata</name>
    <dbReference type="NCBI Taxonomy" id="110450"/>
    <lineage>
        <taxon>Eukaryota</taxon>
        <taxon>Viridiplantae</taxon>
        <taxon>Streptophyta</taxon>
        <taxon>Embryophyta</taxon>
        <taxon>Tracheophyta</taxon>
        <taxon>Spermatophyta</taxon>
        <taxon>Magnoliopsida</taxon>
        <taxon>Liliopsida</taxon>
        <taxon>Poales</taxon>
        <taxon>Poaceae</taxon>
        <taxon>BOP clade</taxon>
        <taxon>Oryzoideae</taxon>
        <taxon>Oryzeae</taxon>
        <taxon>Oryzinae</taxon>
        <taxon>Oryza</taxon>
        <taxon>Oryza meyeriana</taxon>
    </lineage>
</organism>
<evidence type="ECO:0000256" key="10">
    <source>
        <dbReference type="ARBA" id="ARBA00022734"/>
    </source>
</evidence>
<evidence type="ECO:0000256" key="17">
    <source>
        <dbReference type="ARBA" id="ARBA00023180"/>
    </source>
</evidence>
<dbReference type="InterPro" id="IPR013320">
    <property type="entry name" value="ConA-like_dom_sf"/>
</dbReference>
<dbReference type="GO" id="GO:1901001">
    <property type="term" value="P:negative regulation of response to salt stress"/>
    <property type="evidence" value="ECO:0007669"/>
    <property type="project" value="UniProtKB-ARBA"/>
</dbReference>
<dbReference type="Gene3D" id="3.30.200.20">
    <property type="entry name" value="Phosphorylase Kinase, domain 1"/>
    <property type="match status" value="1"/>
</dbReference>
<dbReference type="InterPro" id="IPR011009">
    <property type="entry name" value="Kinase-like_dom_sf"/>
</dbReference>
<dbReference type="PROSITE" id="PS00107">
    <property type="entry name" value="PROTEIN_KINASE_ATP"/>
    <property type="match status" value="1"/>
</dbReference>
<keyword evidence="5" id="KW-1003">Cell membrane</keyword>
<evidence type="ECO:0000256" key="13">
    <source>
        <dbReference type="ARBA" id="ARBA00022840"/>
    </source>
</evidence>
<reference evidence="24 25" key="1">
    <citation type="submission" date="2019-11" db="EMBL/GenBank/DDBJ databases">
        <title>Whole genome sequence of Oryza granulata.</title>
        <authorList>
            <person name="Li W."/>
        </authorList>
    </citation>
    <scope>NUCLEOTIDE SEQUENCE [LARGE SCALE GENOMIC DNA]</scope>
    <source>
        <strain evidence="25">cv. Menghai</strain>
        <tissue evidence="24">Leaf</tissue>
    </source>
</reference>
<evidence type="ECO:0000256" key="3">
    <source>
        <dbReference type="ARBA" id="ARBA00010217"/>
    </source>
</evidence>
<evidence type="ECO:0000256" key="11">
    <source>
        <dbReference type="ARBA" id="ARBA00022741"/>
    </source>
</evidence>
<dbReference type="SMART" id="SM00220">
    <property type="entry name" value="S_TKc"/>
    <property type="match status" value="1"/>
</dbReference>
<feature type="chain" id="PRO_5026350141" description="non-specific serine/threonine protein kinase" evidence="22">
    <location>
        <begin position="20"/>
        <end position="685"/>
    </location>
</feature>
<evidence type="ECO:0000256" key="19">
    <source>
        <dbReference type="ARBA" id="ARBA00048977"/>
    </source>
</evidence>
<evidence type="ECO:0000256" key="4">
    <source>
        <dbReference type="ARBA" id="ARBA00012513"/>
    </source>
</evidence>
<keyword evidence="11 20" id="KW-0547">Nucleotide-binding</keyword>
<dbReference type="Gene3D" id="2.60.120.200">
    <property type="match status" value="1"/>
</dbReference>
<dbReference type="PROSITE" id="PS50011">
    <property type="entry name" value="PROTEIN_KINASE_DOM"/>
    <property type="match status" value="1"/>
</dbReference>
<dbReference type="EMBL" id="SPHZ02000007">
    <property type="protein sequence ID" value="KAF0905891.1"/>
    <property type="molecule type" value="Genomic_DNA"/>
</dbReference>
<gene>
    <name evidence="24" type="ORF">E2562_008919</name>
</gene>
<dbReference type="InterPro" id="IPR008271">
    <property type="entry name" value="Ser/Thr_kinase_AS"/>
</dbReference>
<dbReference type="FunFam" id="3.30.200.20:FF:000112">
    <property type="entry name" value="Lectin-domain containing receptor kinase A4.3"/>
    <property type="match status" value="1"/>
</dbReference>
<comment type="similarity">
    <text evidence="2">In the N-terminal section; belongs to the leguminous lectin family.</text>
</comment>
<keyword evidence="14 21" id="KW-1133">Transmembrane helix</keyword>
<evidence type="ECO:0000256" key="9">
    <source>
        <dbReference type="ARBA" id="ARBA00022729"/>
    </source>
</evidence>
<dbReference type="GO" id="GO:0030246">
    <property type="term" value="F:carbohydrate binding"/>
    <property type="evidence" value="ECO:0007669"/>
    <property type="project" value="UniProtKB-KW"/>
</dbReference>
<dbReference type="Pfam" id="PF00069">
    <property type="entry name" value="Pkinase"/>
    <property type="match status" value="1"/>
</dbReference>
<comment type="caution">
    <text evidence="24">The sequence shown here is derived from an EMBL/GenBank/DDBJ whole genome shotgun (WGS) entry which is preliminary data.</text>
</comment>
<protein>
    <recommendedName>
        <fullName evidence="4">non-specific serine/threonine protein kinase</fullName>
        <ecNumber evidence="4">2.7.11.1</ecNumber>
    </recommendedName>
</protein>
<evidence type="ECO:0000256" key="12">
    <source>
        <dbReference type="ARBA" id="ARBA00022777"/>
    </source>
</evidence>
<name>A0A6G1D0H7_9ORYZ</name>
<dbReference type="CDD" id="cd14066">
    <property type="entry name" value="STKc_IRAK"/>
    <property type="match status" value="1"/>
</dbReference>
<comment type="similarity">
    <text evidence="3">In the C-terminal section; belongs to the protein kinase superfamily. Ser/Thr protein kinase family.</text>
</comment>
<evidence type="ECO:0000256" key="18">
    <source>
        <dbReference type="ARBA" id="ARBA00048659"/>
    </source>
</evidence>
<dbReference type="InterPro" id="IPR050528">
    <property type="entry name" value="L-type_Lectin-RKs"/>
</dbReference>
<dbReference type="InterPro" id="IPR017441">
    <property type="entry name" value="Protein_kinase_ATP_BS"/>
</dbReference>
<evidence type="ECO:0000256" key="21">
    <source>
        <dbReference type="SAM" id="Phobius"/>
    </source>
</evidence>
<sequence>MLVLFVAFMHYLSVNSGAAAQPASDGRFVHHGFAAENLTMDGLAAVMPSGLLALTNATYQTKAHAFHPTPLRFLNTSSATANATDTATVRSFSTSFVFAIVSDDPKFRDNVDHGLAFVVSPTKNLSTANAGQYLGLLNVNDNGNPSNHVFAVELDIIMNPEFGDIDSNHVGIDVNSLMSLQAKTAGYYDDGTGVFRNLQLKSQKPMQVWVDYDGQARQLDVTLAPAGTSKPRKPLLSAAVDLSAVMEDLMYVGFSSATGVVFTHHYVLGWSFSLDGAAPSLDFSMLPKVPCVGPKHRSVLLYVVPPIASVLFLFAFLLAIFFFVRRWRRRYAEVREDWEIEFGPHRFAYKDLFHATQGFANKNLLGTGGFGSVYKGKLPVSNLEIAVKRVSHDSRQGIREFIAEVVSIGRIRHRNIVQLLGYCRRKEELLLVYDYMPNGSLDGCVHSKATSTTLCWSKRIHIIKGIASALSYLHKDYEQIVIHRDVKASNVLLDSEMNGRLGDFGLSRLRDHGADAKTTYVVGTMGYIAPELMHTGKATPLTDVFAFGVFLLEVTCGRRPIGYNDGNGVLLIDWVLEHFLDGSILDTVDPRLAGRFSSEEASLALKLGLMCSHPLPGARPSMDKVVKYLDEWGWLALFTCVVLFIGYYWWYYVISFSSLGREMTLKLATYTCHWARYSFQFLCSS</sequence>
<dbReference type="OrthoDB" id="543442at2759"/>
<evidence type="ECO:0000256" key="8">
    <source>
        <dbReference type="ARBA" id="ARBA00022692"/>
    </source>
</evidence>
<feature type="signal peptide" evidence="22">
    <location>
        <begin position="1"/>
        <end position="19"/>
    </location>
</feature>
<keyword evidence="6" id="KW-0723">Serine/threonine-protein kinase</keyword>